<gene>
    <name evidence="2" type="ORF">SAMN02746098_01170</name>
</gene>
<feature type="domain" description="SAF" evidence="1">
    <location>
        <begin position="38"/>
        <end position="100"/>
    </location>
</feature>
<keyword evidence="3" id="KW-1185">Reference proteome</keyword>
<dbReference type="OrthoDB" id="1953381at2"/>
<organism evidence="2 3">
    <name type="scientific">Desulfosporosinus lacus DSM 15449</name>
    <dbReference type="NCBI Taxonomy" id="1121420"/>
    <lineage>
        <taxon>Bacteria</taxon>
        <taxon>Bacillati</taxon>
        <taxon>Bacillota</taxon>
        <taxon>Clostridia</taxon>
        <taxon>Eubacteriales</taxon>
        <taxon>Desulfitobacteriaceae</taxon>
        <taxon>Desulfosporosinus</taxon>
    </lineage>
</organism>
<evidence type="ECO:0000259" key="1">
    <source>
        <dbReference type="SMART" id="SM00858"/>
    </source>
</evidence>
<accession>A0A1M5V2F0</accession>
<dbReference type="InterPro" id="IPR031571">
    <property type="entry name" value="RcpC_dom"/>
</dbReference>
<dbReference type="Pfam" id="PF16976">
    <property type="entry name" value="RcpC"/>
    <property type="match status" value="1"/>
</dbReference>
<evidence type="ECO:0000313" key="3">
    <source>
        <dbReference type="Proteomes" id="UP000183954"/>
    </source>
</evidence>
<evidence type="ECO:0000313" key="2">
    <source>
        <dbReference type="EMBL" id="SHH69401.1"/>
    </source>
</evidence>
<reference evidence="3" key="1">
    <citation type="submission" date="2016-11" db="EMBL/GenBank/DDBJ databases">
        <authorList>
            <person name="Varghese N."/>
            <person name="Submissions S."/>
        </authorList>
    </citation>
    <scope>NUCLEOTIDE SEQUENCE [LARGE SCALE GENOMIC DNA]</scope>
    <source>
        <strain evidence="3">DSM 15449</strain>
    </source>
</reference>
<dbReference type="Pfam" id="PF08666">
    <property type="entry name" value="SAF"/>
    <property type="match status" value="1"/>
</dbReference>
<dbReference type="RefSeq" id="WP_073028516.1">
    <property type="nucleotide sequence ID" value="NZ_FQXJ01000004.1"/>
</dbReference>
<dbReference type="CDD" id="cd11614">
    <property type="entry name" value="SAF_CpaB_FlgA_like"/>
    <property type="match status" value="1"/>
</dbReference>
<dbReference type="AlphaFoldDB" id="A0A1M5V2F0"/>
<sequence>MKKLLKNRTLMGVLCIVLSLLICFGLTPLFNRAITAQTEITRVKSDIKKGELITPDKLESITVGSYNLPANVLKKKEEISGKYALADLQKGDYVLSTKLSAAPLAEFEYLSALDGTKQAMSVTIKSFAAGLSGKLEAGDIVSLIATAYGDRQETALPPELQYVYVLAVTTGKGQDKEYTTNPKAEGDGQELPSTITVLVRPAQEGLLADLEAKSKLHVALVYRGGKEQAQKFLDAQDKYLAGLPKNSATLNQDLTVPETPALLNKAQGGNGQ</sequence>
<dbReference type="InterPro" id="IPR013974">
    <property type="entry name" value="SAF"/>
</dbReference>
<proteinExistence type="predicted"/>
<name>A0A1M5V2F0_9FIRM</name>
<protein>
    <submittedName>
        <fullName evidence="2">Pilus assembly protein CpaB</fullName>
    </submittedName>
</protein>
<dbReference type="STRING" id="1121420.SAMN02746098_01170"/>
<dbReference type="Proteomes" id="UP000183954">
    <property type="component" value="Unassembled WGS sequence"/>
</dbReference>
<dbReference type="EMBL" id="FQXJ01000004">
    <property type="protein sequence ID" value="SHH69401.1"/>
    <property type="molecule type" value="Genomic_DNA"/>
</dbReference>
<dbReference type="SMART" id="SM00858">
    <property type="entry name" value="SAF"/>
    <property type="match status" value="1"/>
</dbReference>